<dbReference type="EMBL" id="LAVV01007906">
    <property type="protein sequence ID" value="KNZ54366.1"/>
    <property type="molecule type" value="Genomic_DNA"/>
</dbReference>
<evidence type="ECO:0000256" key="1">
    <source>
        <dbReference type="SAM" id="MobiDB-lite"/>
    </source>
</evidence>
<evidence type="ECO:0000313" key="2">
    <source>
        <dbReference type="EMBL" id="KNZ54366.1"/>
    </source>
</evidence>
<organism evidence="2 3">
    <name type="scientific">Puccinia sorghi</name>
    <dbReference type="NCBI Taxonomy" id="27349"/>
    <lineage>
        <taxon>Eukaryota</taxon>
        <taxon>Fungi</taxon>
        <taxon>Dikarya</taxon>
        <taxon>Basidiomycota</taxon>
        <taxon>Pucciniomycotina</taxon>
        <taxon>Pucciniomycetes</taxon>
        <taxon>Pucciniales</taxon>
        <taxon>Pucciniaceae</taxon>
        <taxon>Puccinia</taxon>
    </lineage>
</organism>
<name>A0A0L6V0U3_9BASI</name>
<dbReference type="STRING" id="27349.A0A0L6V0U3"/>
<dbReference type="Proteomes" id="UP000037035">
    <property type="component" value="Unassembled WGS sequence"/>
</dbReference>
<dbReference type="OrthoDB" id="2507381at2759"/>
<dbReference type="VEuPathDB" id="FungiDB:VP01_2964g5"/>
<proteinExistence type="predicted"/>
<feature type="region of interest" description="Disordered" evidence="1">
    <location>
        <begin position="128"/>
        <end position="151"/>
    </location>
</feature>
<keyword evidence="3" id="KW-1185">Reference proteome</keyword>
<sequence length="476" mass="53299">MEISVEGTPVGSPFQELLSAIHTLAQASAKGSASSAHKMNKISEGINNLCTSLQSLPAAGQYQGTLDALPSFSGRRAPRGRSLGKGHRVAISYKEHCAMLFGQCLREGMLPPPATHDERRAWINRGNLGNMEASSDEEDEAESSNDEAPRENLDESAMQLDDDPDFPYPNGPGHRVASPQALQIVWRLMCKHGVKSFRPDLGASMSTPTNRFLWNLAIHTFLKLVKAGEYESLTLELCDREKVNRAFATHVEGHLMRQYRQTNHWTEQQRALAALGRKRNGCRANLKNCRQDEAVAHPALVCLVPIIADCCSDDKTDHEAPPTPPAPSDPTRESEQKVKRRVILRLPWRHNRVQRILVALDRLKERRLKYEVKKPNTPPPRVRRRPLVEEAKTSQLTHPKGLPIKFYNEEWLKSMSTFELQELNAKVEGPRLDYLLGVLESMLDSVLSFSPQPQPGASTREPQDSTFLHHIALPPG</sequence>
<comment type="caution">
    <text evidence="2">The sequence shown here is derived from an EMBL/GenBank/DDBJ whole genome shotgun (WGS) entry which is preliminary data.</text>
</comment>
<feature type="compositionally biased region" description="Acidic residues" evidence="1">
    <location>
        <begin position="134"/>
        <end position="145"/>
    </location>
</feature>
<reference evidence="2 3" key="1">
    <citation type="submission" date="2015-08" db="EMBL/GenBank/DDBJ databases">
        <title>Next Generation Sequencing and Analysis of the Genome of Puccinia sorghi L Schw, the Causal Agent of Maize Common Rust.</title>
        <authorList>
            <person name="Rochi L."/>
            <person name="Burguener G."/>
            <person name="Darino M."/>
            <person name="Turjanski A."/>
            <person name="Kreff E."/>
            <person name="Dieguez M.J."/>
            <person name="Sacco F."/>
        </authorList>
    </citation>
    <scope>NUCLEOTIDE SEQUENCE [LARGE SCALE GENOMIC DNA]</scope>
    <source>
        <strain evidence="2 3">RO10H11247</strain>
    </source>
</reference>
<gene>
    <name evidence="2" type="ORF">VP01_2964g5</name>
</gene>
<evidence type="ECO:0000313" key="3">
    <source>
        <dbReference type="Proteomes" id="UP000037035"/>
    </source>
</evidence>
<dbReference type="AlphaFoldDB" id="A0A0L6V0U3"/>
<protein>
    <submittedName>
        <fullName evidence="2">Uncharacterized protein</fullName>
    </submittedName>
</protein>
<feature type="region of interest" description="Disordered" evidence="1">
    <location>
        <begin position="315"/>
        <end position="337"/>
    </location>
</feature>
<accession>A0A0L6V0U3</accession>